<name>A0AAJ4A569_9BACT</name>
<reference evidence="8" key="1">
    <citation type="submission" date="2019-06" db="EMBL/GenBank/DDBJ databases">
        <title>Sulfurimonas gotlandica sp. nov., a chemoautotrophic and psychrotolerant epsilonproteobacterium isolated from a pelagic redoxcline, and an emended description of the genus Sulfurimonas.</title>
        <authorList>
            <person name="Wang S."/>
            <person name="Jiang L."/>
            <person name="Shao Z."/>
        </authorList>
    </citation>
    <scope>NUCLEOTIDE SEQUENCE [LARGE SCALE GENOMIC DNA]</scope>
    <source>
        <strain evidence="8">1-1N</strain>
    </source>
</reference>
<dbReference type="InterPro" id="IPR030835">
    <property type="entry name" value="Sulfite_DH_SoxC"/>
</dbReference>
<protein>
    <submittedName>
        <fullName evidence="7">Sulfite dehydrogenase</fullName>
        <ecNumber evidence="7">1.8.2.1</ecNumber>
    </submittedName>
</protein>
<dbReference type="AlphaFoldDB" id="A0AAJ4A569"/>
<dbReference type="InterPro" id="IPR000572">
    <property type="entry name" value="OxRdtase_Mopterin-bd_dom"/>
</dbReference>
<comment type="cofactor">
    <cofactor evidence="1">
        <name>Mo-molybdopterin</name>
        <dbReference type="ChEBI" id="CHEBI:71302"/>
    </cofactor>
</comment>
<organism evidence="7 8">
    <name type="scientific">Sulfurimonas xiamenensis</name>
    <dbReference type="NCBI Taxonomy" id="2590021"/>
    <lineage>
        <taxon>Bacteria</taxon>
        <taxon>Pseudomonadati</taxon>
        <taxon>Campylobacterota</taxon>
        <taxon>Epsilonproteobacteria</taxon>
        <taxon>Campylobacterales</taxon>
        <taxon>Sulfurimonadaceae</taxon>
        <taxon>Sulfurimonas</taxon>
    </lineage>
</organism>
<dbReference type="InterPro" id="IPR014756">
    <property type="entry name" value="Ig_E-set"/>
</dbReference>
<dbReference type="NCBIfam" id="TIGR04555">
    <property type="entry name" value="sulfite_DH_soxC"/>
    <property type="match status" value="1"/>
</dbReference>
<dbReference type="FunFam" id="3.90.420.10:FF:000006">
    <property type="entry name" value="Sulfur dehydrogenase subunit SoxC"/>
    <property type="match status" value="1"/>
</dbReference>
<dbReference type="KEGG" id="suln:FJR47_09455"/>
<dbReference type="GO" id="GO:0050310">
    <property type="term" value="F:sulfite dehydrogenase activity"/>
    <property type="evidence" value="ECO:0007669"/>
    <property type="project" value="UniProtKB-EC"/>
</dbReference>
<sequence>MSKISENNLETTTDKAKKSSRRDFFKRTAAYSVGAIAATNILAPAKLLADDENIVHHVEWGTTLGDELNKHPYGIPSAYEHNVVRRTSALLSSAGDMHAAVSMTPLHELEGIITPNGLHFTRTHNGVAHVDPNKFRLMIHGLVEKPIVLTLDELKKYPSESRLLFLECPANGAAEWKGPQFNSLQFVKGMMSNAEWTGVRLKTILDEIGLKPTAKWMLAEGSDGSEMSRTVPVEKVLDDAMIVWAQNGEALRPEQGYPVRLMLPGWEANLCVKWLKRLEFGAEPWYCKEETSKYTVLMPSGKAIQHFYPLEVNSIITTPCPEKPWSDLKKGDLVEVEGIAWSGHGTIKAVDISFDGGDNYVEASLKGLVLPKSWTRFSYMYRYEGKPLLLQSRAMDDAGFVQPSISQEKAIMGLEGVYHRNSICTWEVRQDGSVHNVQVRTDNCPS</sequence>
<dbReference type="GO" id="GO:0043546">
    <property type="term" value="F:molybdopterin cofactor binding"/>
    <property type="evidence" value="ECO:0007669"/>
    <property type="project" value="TreeGrafter"/>
</dbReference>
<dbReference type="Proteomes" id="UP000326061">
    <property type="component" value="Chromosome"/>
</dbReference>
<dbReference type="Pfam" id="PF00174">
    <property type="entry name" value="Oxidored_molyb"/>
    <property type="match status" value="1"/>
</dbReference>
<keyword evidence="8" id="KW-1185">Reference proteome</keyword>
<dbReference type="EMBL" id="CP041166">
    <property type="protein sequence ID" value="QFR44131.1"/>
    <property type="molecule type" value="Genomic_DNA"/>
</dbReference>
<gene>
    <name evidence="7" type="primary">soxC</name>
    <name evidence="7" type="ORF">FJR47_09455</name>
</gene>
<dbReference type="Gene3D" id="3.90.420.10">
    <property type="entry name" value="Oxidoreductase, molybdopterin-binding domain"/>
    <property type="match status" value="1"/>
</dbReference>
<keyword evidence="3" id="KW-0479">Metal-binding</keyword>
<dbReference type="InterPro" id="IPR006311">
    <property type="entry name" value="TAT_signal"/>
</dbReference>
<evidence type="ECO:0000313" key="8">
    <source>
        <dbReference type="Proteomes" id="UP000326061"/>
    </source>
</evidence>
<evidence type="ECO:0000313" key="7">
    <source>
        <dbReference type="EMBL" id="QFR44131.1"/>
    </source>
</evidence>
<evidence type="ECO:0000259" key="5">
    <source>
        <dbReference type="Pfam" id="PF00174"/>
    </source>
</evidence>
<dbReference type="SUPFAM" id="SSF81296">
    <property type="entry name" value="E set domains"/>
    <property type="match status" value="1"/>
</dbReference>
<keyword evidence="2" id="KW-0500">Molybdenum</keyword>
<dbReference type="Gene3D" id="2.60.40.650">
    <property type="match status" value="1"/>
</dbReference>
<accession>A0AAJ4A569</accession>
<dbReference type="Pfam" id="PF03404">
    <property type="entry name" value="Mo-co_dimer"/>
    <property type="match status" value="1"/>
</dbReference>
<dbReference type="EC" id="1.8.2.1" evidence="7"/>
<dbReference type="RefSeq" id="WP_152300191.1">
    <property type="nucleotide sequence ID" value="NZ_CP041166.1"/>
</dbReference>
<dbReference type="PROSITE" id="PS51318">
    <property type="entry name" value="TAT"/>
    <property type="match status" value="1"/>
</dbReference>
<dbReference type="InterPro" id="IPR008335">
    <property type="entry name" value="Mopterin_OxRdtase_euk"/>
</dbReference>
<dbReference type="InterPro" id="IPR036374">
    <property type="entry name" value="OxRdtase_Mopterin-bd_sf"/>
</dbReference>
<evidence type="ECO:0000256" key="2">
    <source>
        <dbReference type="ARBA" id="ARBA00022505"/>
    </source>
</evidence>
<dbReference type="InterPro" id="IPR005066">
    <property type="entry name" value="MoCF_OxRdtse_dimer"/>
</dbReference>
<dbReference type="PRINTS" id="PR00407">
    <property type="entry name" value="EUMOPTERIN"/>
</dbReference>
<feature type="domain" description="Oxidoreductase molybdopterin-binding" evidence="5">
    <location>
        <begin position="124"/>
        <end position="284"/>
    </location>
</feature>
<keyword evidence="4 7" id="KW-0560">Oxidoreductase</keyword>
<dbReference type="GO" id="GO:0020037">
    <property type="term" value="F:heme binding"/>
    <property type="evidence" value="ECO:0007669"/>
    <property type="project" value="TreeGrafter"/>
</dbReference>
<dbReference type="GO" id="GO:0030151">
    <property type="term" value="F:molybdenum ion binding"/>
    <property type="evidence" value="ECO:0007669"/>
    <property type="project" value="InterPro"/>
</dbReference>
<dbReference type="SUPFAM" id="SSF56524">
    <property type="entry name" value="Oxidoreductase molybdopterin-binding domain"/>
    <property type="match status" value="1"/>
</dbReference>
<evidence type="ECO:0000259" key="6">
    <source>
        <dbReference type="Pfam" id="PF03404"/>
    </source>
</evidence>
<dbReference type="GO" id="GO:0008482">
    <property type="term" value="F:sulfite oxidase activity"/>
    <property type="evidence" value="ECO:0007669"/>
    <property type="project" value="TreeGrafter"/>
</dbReference>
<dbReference type="GO" id="GO:0006790">
    <property type="term" value="P:sulfur compound metabolic process"/>
    <property type="evidence" value="ECO:0007669"/>
    <property type="project" value="TreeGrafter"/>
</dbReference>
<evidence type="ECO:0000256" key="4">
    <source>
        <dbReference type="ARBA" id="ARBA00023002"/>
    </source>
</evidence>
<dbReference type="PANTHER" id="PTHR19372">
    <property type="entry name" value="SULFITE REDUCTASE"/>
    <property type="match status" value="1"/>
</dbReference>
<proteinExistence type="predicted"/>
<feature type="domain" description="Moybdenum cofactor oxidoreductase dimerisation" evidence="6">
    <location>
        <begin position="308"/>
        <end position="423"/>
    </location>
</feature>
<evidence type="ECO:0000256" key="3">
    <source>
        <dbReference type="ARBA" id="ARBA00022723"/>
    </source>
</evidence>
<evidence type="ECO:0000256" key="1">
    <source>
        <dbReference type="ARBA" id="ARBA00001924"/>
    </source>
</evidence>
<dbReference type="PANTHER" id="PTHR19372:SF7">
    <property type="entry name" value="SULFITE OXIDASE, MITOCHONDRIAL"/>
    <property type="match status" value="1"/>
</dbReference>